<proteinExistence type="predicted"/>
<dbReference type="PANTHER" id="PTHR17985">
    <property type="entry name" value="SER/THR-RICH PROTEIN T10 IN DGCR REGION"/>
    <property type="match status" value="1"/>
</dbReference>
<evidence type="ECO:0000313" key="2">
    <source>
        <dbReference type="Proteomes" id="UP000294933"/>
    </source>
</evidence>
<reference evidence="1 2" key="1">
    <citation type="submission" date="2018-06" db="EMBL/GenBank/DDBJ databases">
        <title>A transcriptomic atlas of mushroom development highlights an independent origin of complex multicellularity.</title>
        <authorList>
            <consortium name="DOE Joint Genome Institute"/>
            <person name="Krizsan K."/>
            <person name="Almasi E."/>
            <person name="Merenyi Z."/>
            <person name="Sahu N."/>
            <person name="Viragh M."/>
            <person name="Koszo T."/>
            <person name="Mondo S."/>
            <person name="Kiss B."/>
            <person name="Balint B."/>
            <person name="Kues U."/>
            <person name="Barry K."/>
            <person name="Hegedus J.C."/>
            <person name="Henrissat B."/>
            <person name="Johnson J."/>
            <person name="Lipzen A."/>
            <person name="Ohm R."/>
            <person name="Nagy I."/>
            <person name="Pangilinan J."/>
            <person name="Yan J."/>
            <person name="Xiong Y."/>
            <person name="Grigoriev I.V."/>
            <person name="Hibbett D.S."/>
            <person name="Nagy L.G."/>
        </authorList>
    </citation>
    <scope>NUCLEOTIDE SEQUENCE [LARGE SCALE GENOMIC DNA]</scope>
    <source>
        <strain evidence="1 2">SZMC22713</strain>
    </source>
</reference>
<name>A0A4Y7QCI0_9AGAM</name>
<keyword evidence="2" id="KW-1185">Reference proteome</keyword>
<accession>A0A4Y7QCI0</accession>
<organism evidence="1 2">
    <name type="scientific">Rickenella mellea</name>
    <dbReference type="NCBI Taxonomy" id="50990"/>
    <lineage>
        <taxon>Eukaryota</taxon>
        <taxon>Fungi</taxon>
        <taxon>Dikarya</taxon>
        <taxon>Basidiomycota</taxon>
        <taxon>Agaricomycotina</taxon>
        <taxon>Agaricomycetes</taxon>
        <taxon>Hymenochaetales</taxon>
        <taxon>Rickenellaceae</taxon>
        <taxon>Rickenella</taxon>
    </lineage>
</organism>
<dbReference type="Proteomes" id="UP000294933">
    <property type="component" value="Unassembled WGS sequence"/>
</dbReference>
<evidence type="ECO:0000313" key="1">
    <source>
        <dbReference type="EMBL" id="TDL25383.1"/>
    </source>
</evidence>
<gene>
    <name evidence="1" type="ORF">BD410DRAFT_717853</name>
</gene>
<protein>
    <submittedName>
        <fullName evidence="1">DUF833-domain-containing protein</fullName>
    </submittedName>
</protein>
<dbReference type="EMBL" id="ML170164">
    <property type="protein sequence ID" value="TDL25383.1"/>
    <property type="molecule type" value="Genomic_DNA"/>
</dbReference>
<dbReference type="VEuPathDB" id="FungiDB:BD410DRAFT_717853"/>
<dbReference type="InterPro" id="IPR008551">
    <property type="entry name" value="TANGO2"/>
</dbReference>
<dbReference type="AlphaFoldDB" id="A0A4Y7QCI0"/>
<sequence length="309" mass="34587">MCVAFWALEHKDYALILCANRDEYLTRRTVDARFHGSLEHAPGSTRTAPTTLSGIDLQRGGTWLGINRNGRVALITNILETWTKHKCSRGHLVSSFLSGEDDQEQFFDHLAHSTWLDYPGFNLLLFTPSSSQASSSALKYDAKLVTNLGGGGPLATRHLNPCERVVSGVSNGVDGLFGDTWCKVNKGKEILARILANTKEGVAEEVLMERLFELLSYQSPKHPTEFSQIRHNIEVTPFHLDPNLLPEADAYGSHYFGTRLSTVILVRRDGTVLFVERDIWRLGCHGHPVKAERGSERVFEFHLDRPFAS</sequence>
<dbReference type="OrthoDB" id="191601at2759"/>
<dbReference type="Pfam" id="PF05742">
    <property type="entry name" value="TANGO2"/>
    <property type="match status" value="1"/>
</dbReference>
<dbReference type="PANTHER" id="PTHR17985:SF8">
    <property type="entry name" value="TRANSPORT AND GOLGI ORGANIZATION PROTEIN 2 HOMOLOG"/>
    <property type="match status" value="1"/>
</dbReference>